<name>A0A224Y9R5_9ACAR</name>
<dbReference type="EMBL" id="GFPF01003281">
    <property type="protein sequence ID" value="MAA14427.1"/>
    <property type="molecule type" value="Transcribed_RNA"/>
</dbReference>
<dbReference type="AlphaFoldDB" id="A0A224Y9R5"/>
<accession>A0A224Y9R5</accession>
<reference evidence="1" key="1">
    <citation type="journal article" date="2017" name="Parasit. Vectors">
        <title>Sialotranscriptomics of Rhipicephalus zambeziensis reveals intricate expression profiles of secretory proteins and suggests tight temporal transcriptional regulation during blood-feeding.</title>
        <authorList>
            <person name="de Castro M.H."/>
            <person name="de Klerk D."/>
            <person name="Pienaar R."/>
            <person name="Rees D.J.G."/>
            <person name="Mans B.J."/>
        </authorList>
    </citation>
    <scope>NUCLEOTIDE SEQUENCE</scope>
    <source>
        <tissue evidence="1">Salivary glands</tissue>
    </source>
</reference>
<evidence type="ECO:0000313" key="1">
    <source>
        <dbReference type="EMBL" id="MAA14427.1"/>
    </source>
</evidence>
<proteinExistence type="predicted"/>
<protein>
    <submittedName>
        <fullName evidence="1">Uncharacterized protein</fullName>
    </submittedName>
</protein>
<organism evidence="1">
    <name type="scientific">Rhipicephalus zambeziensis</name>
    <dbReference type="NCBI Taxonomy" id="60191"/>
    <lineage>
        <taxon>Eukaryota</taxon>
        <taxon>Metazoa</taxon>
        <taxon>Ecdysozoa</taxon>
        <taxon>Arthropoda</taxon>
        <taxon>Chelicerata</taxon>
        <taxon>Arachnida</taxon>
        <taxon>Acari</taxon>
        <taxon>Parasitiformes</taxon>
        <taxon>Ixodida</taxon>
        <taxon>Ixodoidea</taxon>
        <taxon>Ixodidae</taxon>
        <taxon>Rhipicephalinae</taxon>
        <taxon>Rhipicephalus</taxon>
        <taxon>Rhipicephalus</taxon>
    </lineage>
</organism>
<sequence length="98" mass="11343">MVQILVWSFSSSMNVLLFTQCWIAKQVYGSNNAGKFLVTHQVYVEDIKLRRLFIFYLSAGLKYSLATYSLMCNHLTILSSEREHVQARNVSDLLYDTL</sequence>